<dbReference type="Gene3D" id="3.40.50.720">
    <property type="entry name" value="NAD(P)-binding Rossmann-like Domain"/>
    <property type="match status" value="1"/>
</dbReference>
<feature type="domain" description="NAD-dependent epimerase/dehydratase" evidence="2">
    <location>
        <begin position="3"/>
        <end position="236"/>
    </location>
</feature>
<protein>
    <submittedName>
        <fullName evidence="3">Nucleoside-diphosphate-sugar epimerase</fullName>
    </submittedName>
</protein>
<name>A0A1H6G3Z7_9EURY</name>
<sequence>MRILVTGGNGFIGAHVIGQLVANGHVVSSFDVSEPSPVVESIEDEVSFVSGDVTDPVEVYDAIARFEPDRIVHLAGLLGHASQARPRAAFSVNVDGTFNVLEAADGLGVDRVIAASSAAVYGDVSSDVDRLDETVPRRPTSVYGLTKQVVEDIGSVYRDQRGLQFTAIEPVHGLGPGRRRGNLQDVSIVKAAVAGERIPVPARSNPFEIVYVEDEARAFVDAALADDLPNDRYLIGSGERTTLVDFVDAVREHVPNATFELEPVENEDRLSGLPPSNTTRIRGDFGWRPEYTISEAIGAYVSWLRDNPSSWEFDRDVVPWSTE</sequence>
<dbReference type="EMBL" id="FNWL01000005">
    <property type="protein sequence ID" value="SEH17816.1"/>
    <property type="molecule type" value="Genomic_DNA"/>
</dbReference>
<keyword evidence="4" id="KW-1185">Reference proteome</keyword>
<accession>A0A1H6G3Z7</accession>
<dbReference type="InterPro" id="IPR001509">
    <property type="entry name" value="Epimerase_deHydtase"/>
</dbReference>
<dbReference type="RefSeq" id="WP_090508146.1">
    <property type="nucleotide sequence ID" value="NZ_FNWL01000005.1"/>
</dbReference>
<dbReference type="Proteomes" id="UP000199112">
    <property type="component" value="Unassembled WGS sequence"/>
</dbReference>
<evidence type="ECO:0000313" key="4">
    <source>
        <dbReference type="Proteomes" id="UP000199112"/>
    </source>
</evidence>
<dbReference type="InterPro" id="IPR036291">
    <property type="entry name" value="NAD(P)-bd_dom_sf"/>
</dbReference>
<evidence type="ECO:0000256" key="1">
    <source>
        <dbReference type="ARBA" id="ARBA00007637"/>
    </source>
</evidence>
<dbReference type="PANTHER" id="PTHR43000">
    <property type="entry name" value="DTDP-D-GLUCOSE 4,6-DEHYDRATASE-RELATED"/>
    <property type="match status" value="1"/>
</dbReference>
<dbReference type="OrthoDB" id="4907at2157"/>
<dbReference type="SUPFAM" id="SSF51735">
    <property type="entry name" value="NAD(P)-binding Rossmann-fold domains"/>
    <property type="match status" value="1"/>
</dbReference>
<organism evidence="3 4">
    <name type="scientific">Natronorubrum sediminis</name>
    <dbReference type="NCBI Taxonomy" id="640943"/>
    <lineage>
        <taxon>Archaea</taxon>
        <taxon>Methanobacteriati</taxon>
        <taxon>Methanobacteriota</taxon>
        <taxon>Stenosarchaea group</taxon>
        <taxon>Halobacteria</taxon>
        <taxon>Halobacteriales</taxon>
        <taxon>Natrialbaceae</taxon>
        <taxon>Natronorubrum</taxon>
    </lineage>
</organism>
<evidence type="ECO:0000313" key="3">
    <source>
        <dbReference type="EMBL" id="SEH17816.1"/>
    </source>
</evidence>
<dbReference type="Pfam" id="PF01370">
    <property type="entry name" value="Epimerase"/>
    <property type="match status" value="1"/>
</dbReference>
<proteinExistence type="inferred from homology"/>
<dbReference type="AlphaFoldDB" id="A0A1H6G3Z7"/>
<comment type="similarity">
    <text evidence="1">Belongs to the NAD(P)-dependent epimerase/dehydratase family.</text>
</comment>
<evidence type="ECO:0000259" key="2">
    <source>
        <dbReference type="Pfam" id="PF01370"/>
    </source>
</evidence>
<gene>
    <name evidence="3" type="ORF">SAMN04487967_3394</name>
</gene>
<reference evidence="4" key="1">
    <citation type="submission" date="2016-10" db="EMBL/GenBank/DDBJ databases">
        <authorList>
            <person name="Varghese N."/>
            <person name="Submissions S."/>
        </authorList>
    </citation>
    <scope>NUCLEOTIDE SEQUENCE [LARGE SCALE GENOMIC DNA]</scope>
    <source>
        <strain evidence="4">CGMCC 1.8981</strain>
    </source>
</reference>